<dbReference type="SUPFAM" id="SSF49764">
    <property type="entry name" value="HSP20-like chaperones"/>
    <property type="match status" value="1"/>
</dbReference>
<dbReference type="GO" id="GO:0009408">
    <property type="term" value="P:response to heat"/>
    <property type="evidence" value="ECO:0007669"/>
    <property type="project" value="TreeGrafter"/>
</dbReference>
<dbReference type="EMBL" id="LN609529">
    <property type="protein sequence ID" value="CEF69479.1"/>
    <property type="molecule type" value="Genomic_DNA"/>
</dbReference>
<evidence type="ECO:0000256" key="1">
    <source>
        <dbReference type="ARBA" id="ARBA00023016"/>
    </source>
</evidence>
<dbReference type="GO" id="GO:0051082">
    <property type="term" value="F:unfolded protein binding"/>
    <property type="evidence" value="ECO:0007669"/>
    <property type="project" value="TreeGrafter"/>
</dbReference>
<dbReference type="PANTHER" id="PTHR45640">
    <property type="entry name" value="HEAT SHOCK PROTEIN HSP-12.2-RELATED"/>
    <property type="match status" value="1"/>
</dbReference>
<protein>
    <submittedName>
        <fullName evidence="5 7">Protein lethal(2)essential for life</fullName>
    </submittedName>
</protein>
<dbReference type="CDD" id="cd06526">
    <property type="entry name" value="metazoan_ACD"/>
    <property type="match status" value="1"/>
</dbReference>
<name>A0A090MZT2_STRRB</name>
<dbReference type="WBParaSite" id="SRAE_2000412800.1">
    <property type="protein sequence ID" value="SRAE_2000412800.1"/>
    <property type="gene ID" value="WBGene00264356"/>
</dbReference>
<dbReference type="GO" id="GO:0005634">
    <property type="term" value="C:nucleus"/>
    <property type="evidence" value="ECO:0007669"/>
    <property type="project" value="TreeGrafter"/>
</dbReference>
<accession>A0A090MZT2</accession>
<dbReference type="InterPro" id="IPR008978">
    <property type="entry name" value="HSP20-like_chaperone"/>
</dbReference>
<dbReference type="OrthoDB" id="1431247at2759"/>
<dbReference type="RefSeq" id="XP_024508679.1">
    <property type="nucleotide sequence ID" value="XM_024642960.1"/>
</dbReference>
<dbReference type="GO" id="GO:0005737">
    <property type="term" value="C:cytoplasm"/>
    <property type="evidence" value="ECO:0007669"/>
    <property type="project" value="TreeGrafter"/>
</dbReference>
<evidence type="ECO:0000313" key="8">
    <source>
        <dbReference type="WormBase" id="SRAE_2000412800"/>
    </source>
</evidence>
<dbReference type="PRINTS" id="PR00299">
    <property type="entry name" value="ACRYSTALLIN"/>
</dbReference>
<evidence type="ECO:0000256" key="3">
    <source>
        <dbReference type="RuleBase" id="RU003616"/>
    </source>
</evidence>
<evidence type="ECO:0000256" key="2">
    <source>
        <dbReference type="PROSITE-ProRule" id="PRU00285"/>
    </source>
</evidence>
<sequence>MNSNSLEEKINDGEENNMYDFGNCVDQITNDNQKFVIKVNISHFTPDEISVNIIDDSIVIEGSHKEKNDDYGTIQRHFIRKYSLPNNIDTMSFTTTFQNGILSISGKKKLLNSIG</sequence>
<reference evidence="5 6" key="1">
    <citation type="submission" date="2014-09" db="EMBL/GenBank/DDBJ databases">
        <authorList>
            <person name="Martin A.A."/>
        </authorList>
    </citation>
    <scope>NUCLEOTIDE SEQUENCE</scope>
    <source>
        <strain evidence="6">ED321</strain>
        <strain evidence="5">ED321 Heterogonic</strain>
    </source>
</reference>
<dbReference type="PANTHER" id="PTHR45640:SF13">
    <property type="entry name" value="HEAT SHOCK PROTEIN 22-RELATED"/>
    <property type="match status" value="1"/>
</dbReference>
<dbReference type="AlphaFoldDB" id="A0A090MZT2"/>
<gene>
    <name evidence="5 7 8" type="ORF">SRAE_2000412800</name>
</gene>
<dbReference type="WormBase" id="SRAE_2000412800">
    <property type="protein sequence ID" value="SRP10233"/>
    <property type="gene ID" value="WBGene00264356"/>
</dbReference>
<evidence type="ECO:0000313" key="7">
    <source>
        <dbReference type="WBParaSite" id="SRAE_2000412800.1"/>
    </source>
</evidence>
<comment type="similarity">
    <text evidence="2 3">Belongs to the small heat shock protein (HSP20) family.</text>
</comment>
<dbReference type="CTD" id="36381849"/>
<dbReference type="Pfam" id="PF00011">
    <property type="entry name" value="HSP20"/>
    <property type="match status" value="1"/>
</dbReference>
<keyword evidence="1" id="KW-0346">Stress response</keyword>
<dbReference type="STRING" id="34506.A0A090MZT2"/>
<feature type="domain" description="SHSP" evidence="4">
    <location>
        <begin position="16"/>
        <end position="115"/>
    </location>
</feature>
<keyword evidence="6" id="KW-1185">Reference proteome</keyword>
<dbReference type="PROSITE" id="PS01031">
    <property type="entry name" value="SHSP"/>
    <property type="match status" value="1"/>
</dbReference>
<proteinExistence type="inferred from homology"/>
<dbReference type="Gene3D" id="2.60.40.790">
    <property type="match status" value="1"/>
</dbReference>
<dbReference type="InterPro" id="IPR002068">
    <property type="entry name" value="A-crystallin/Hsp20_dom"/>
</dbReference>
<evidence type="ECO:0000313" key="6">
    <source>
        <dbReference type="Proteomes" id="UP000035682"/>
    </source>
</evidence>
<dbReference type="GeneID" id="36381849"/>
<evidence type="ECO:0000259" key="4">
    <source>
        <dbReference type="PROSITE" id="PS01031"/>
    </source>
</evidence>
<dbReference type="GO" id="GO:0042026">
    <property type="term" value="P:protein refolding"/>
    <property type="evidence" value="ECO:0007669"/>
    <property type="project" value="TreeGrafter"/>
</dbReference>
<dbReference type="InterPro" id="IPR001436">
    <property type="entry name" value="Alpha-crystallin/sHSP_animal"/>
</dbReference>
<evidence type="ECO:0000313" key="5">
    <source>
        <dbReference type="EMBL" id="CEF69479.1"/>
    </source>
</evidence>
<organism evidence="5">
    <name type="scientific">Strongyloides ratti</name>
    <name type="common">Parasitic roundworm</name>
    <dbReference type="NCBI Taxonomy" id="34506"/>
    <lineage>
        <taxon>Eukaryota</taxon>
        <taxon>Metazoa</taxon>
        <taxon>Ecdysozoa</taxon>
        <taxon>Nematoda</taxon>
        <taxon>Chromadorea</taxon>
        <taxon>Rhabditida</taxon>
        <taxon>Tylenchina</taxon>
        <taxon>Panagrolaimomorpha</taxon>
        <taxon>Strongyloidoidea</taxon>
        <taxon>Strongyloididae</taxon>
        <taxon>Strongyloides</taxon>
    </lineage>
</organism>
<dbReference type="Proteomes" id="UP000035682">
    <property type="component" value="Unplaced"/>
</dbReference>
<reference evidence="7" key="2">
    <citation type="submission" date="2020-12" db="UniProtKB">
        <authorList>
            <consortium name="WormBaseParasite"/>
        </authorList>
    </citation>
    <scope>IDENTIFICATION</scope>
</reference>